<gene>
    <name evidence="6" type="ORF">NCTC10113_01492</name>
</gene>
<dbReference type="GO" id="GO:0005524">
    <property type="term" value="F:ATP binding"/>
    <property type="evidence" value="ECO:0007669"/>
    <property type="project" value="UniProtKB-KW"/>
</dbReference>
<dbReference type="InterPro" id="IPR047641">
    <property type="entry name" value="ABC_transpr_MalK/UgpC-like"/>
</dbReference>
<accession>A0A448ZZC8</accession>
<dbReference type="Gene3D" id="2.40.50.140">
    <property type="entry name" value="Nucleic acid-binding proteins"/>
    <property type="match status" value="1"/>
</dbReference>
<sequence length="699" mass="81090">MFWERIKNWSKNHFTKFNEQDKVEYERIANEMNEDYWNRKVLPAIKLKNIFIDFGETLAVDDVSFEIPEGKLVTLLGPSGSGKTTTLNAISGLLTVTSGNVYFYGKDVTKLSPQQRKLGFVFQNYALYPHMSVYDNIAFPLKNDIKWQEKAISKRLNATNNINYMYLQKAGATKEQIRVLKNKWIIYNKIQWEVETRFSNYLNTLKEDLEKAETVYKMAKVHYEAEIASISKIILKELNATKNHLKDKLAAAKLDYALRLKVNFTKVDPNTKISDAYAKLKANNFEALKHQDIKKLDTCKLGLEKTTEAYDLLTREDRTDFSYTELVKCEKLECKLKKMQLYYKYFINILTIKEKYTKEIATAKNAYKLEKAKFINKFKDNDTLKRLKRNVSVLSTYAYKEFKQLEQELFTQFNIPELIKKDKETKCVDFSDEERKQILEYSKNIISLKKAIHNEVLEVANKVEILPILQKKPTRLSGGQQQRVAIARAIVKKPKILLMDEPLSNLDAKLRISTRQWIREIQKSLGITTVFVTHDQEEAMSISDIVVCMSTAKVQQIGSPLELYQKPANQFVARFLGMPEMGLLPATYKNNTLTVFGQKFANVVLEKKNVVDLNVGVRAEDFIIKTSSQKHNFSGDIIAVENFGKESKLIVSLNNDIKLNFLVDNKYSFRNGEKIYFDLPIDRLHIFDALTEKRIEYEL</sequence>
<proteinExistence type="predicted"/>
<feature type="coiled-coil region" evidence="4">
    <location>
        <begin position="202"/>
        <end position="255"/>
    </location>
</feature>
<organism evidence="6">
    <name type="scientific">Metamycoplasma salivarium</name>
    <name type="common">Mycoplasma salivarium</name>
    <dbReference type="NCBI Taxonomy" id="2124"/>
    <lineage>
        <taxon>Bacteria</taxon>
        <taxon>Bacillati</taxon>
        <taxon>Mycoplasmatota</taxon>
        <taxon>Mycoplasmoidales</taxon>
        <taxon>Metamycoplasmataceae</taxon>
        <taxon>Metamycoplasma</taxon>
    </lineage>
</organism>
<dbReference type="Pfam" id="PF00005">
    <property type="entry name" value="ABC_tran"/>
    <property type="match status" value="2"/>
</dbReference>
<name>A0A448ZZC8_METSV</name>
<dbReference type="RefSeq" id="WP_024543836.1">
    <property type="nucleotide sequence ID" value="NZ_LR214938.2"/>
</dbReference>
<evidence type="ECO:0000256" key="1">
    <source>
        <dbReference type="ARBA" id="ARBA00022448"/>
    </source>
</evidence>
<dbReference type="InterPro" id="IPR027417">
    <property type="entry name" value="P-loop_NTPase"/>
</dbReference>
<dbReference type="PANTHER" id="PTHR43875:SF1">
    <property type="entry name" value="OSMOPROTECTIVE COMPOUNDS UPTAKE ATP-BINDING PROTEIN GGTA"/>
    <property type="match status" value="1"/>
</dbReference>
<keyword evidence="4" id="KW-0175">Coiled coil</keyword>
<dbReference type="InterPro" id="IPR003439">
    <property type="entry name" value="ABC_transporter-like_ATP-bd"/>
</dbReference>
<protein>
    <submittedName>
        <fullName evidence="6">Sugar ABC transporter, ATP-binding protein</fullName>
    </submittedName>
</protein>
<dbReference type="InterPro" id="IPR008995">
    <property type="entry name" value="Mo/tungstate-bd_C_term_dom"/>
</dbReference>
<dbReference type="SUPFAM" id="SSF52540">
    <property type="entry name" value="P-loop containing nucleoside triphosphate hydrolases"/>
    <property type="match status" value="1"/>
</dbReference>
<keyword evidence="2" id="KW-0547">Nucleotide-binding</keyword>
<dbReference type="GO" id="GO:0016887">
    <property type="term" value="F:ATP hydrolysis activity"/>
    <property type="evidence" value="ECO:0007669"/>
    <property type="project" value="InterPro"/>
</dbReference>
<dbReference type="AlphaFoldDB" id="A0A448ZZC8"/>
<geneLocation type="plasmid" evidence="6">
    <name>2</name>
</geneLocation>
<reference evidence="6" key="1">
    <citation type="submission" date="2019-01" db="EMBL/GenBank/DDBJ databases">
        <authorList>
            <consortium name="Pathogen Informatics"/>
        </authorList>
    </citation>
    <scope>NUCLEOTIDE SEQUENCE [LARGE SCALE GENOMIC DNA]</scope>
    <source>
        <strain evidence="6">NCTC10113</strain>
    </source>
</reference>
<dbReference type="InterPro" id="IPR017871">
    <property type="entry name" value="ABC_transporter-like_CS"/>
</dbReference>
<evidence type="ECO:0000256" key="2">
    <source>
        <dbReference type="ARBA" id="ARBA00022741"/>
    </source>
</evidence>
<evidence type="ECO:0000313" key="6">
    <source>
        <dbReference type="EMBL" id="VEU56580.1"/>
    </source>
</evidence>
<dbReference type="Gene3D" id="2.40.50.100">
    <property type="match status" value="1"/>
</dbReference>
<dbReference type="GO" id="GO:0055052">
    <property type="term" value="C:ATP-binding cassette (ABC) transporter complex, substrate-binding subunit-containing"/>
    <property type="evidence" value="ECO:0007669"/>
    <property type="project" value="TreeGrafter"/>
</dbReference>
<dbReference type="InterPro" id="IPR012340">
    <property type="entry name" value="NA-bd_OB-fold"/>
</dbReference>
<dbReference type="SUPFAM" id="SSF50331">
    <property type="entry name" value="MOP-like"/>
    <property type="match status" value="1"/>
</dbReference>
<keyword evidence="3 6" id="KW-0067">ATP-binding</keyword>
<dbReference type="PROSITE" id="PS00211">
    <property type="entry name" value="ABC_TRANSPORTER_1"/>
    <property type="match status" value="1"/>
</dbReference>
<dbReference type="InterPro" id="IPR003593">
    <property type="entry name" value="AAA+_ATPase"/>
</dbReference>
<dbReference type="EMBL" id="LR214939">
    <property type="protein sequence ID" value="VEU56580.1"/>
    <property type="molecule type" value="Genomic_DNA"/>
</dbReference>
<evidence type="ECO:0000256" key="3">
    <source>
        <dbReference type="ARBA" id="ARBA00022840"/>
    </source>
</evidence>
<dbReference type="PROSITE" id="PS50893">
    <property type="entry name" value="ABC_TRANSPORTER_2"/>
    <property type="match status" value="1"/>
</dbReference>
<dbReference type="PANTHER" id="PTHR43875">
    <property type="entry name" value="MALTODEXTRIN IMPORT ATP-BINDING PROTEIN MSMX"/>
    <property type="match status" value="1"/>
</dbReference>
<dbReference type="Gene3D" id="3.40.50.300">
    <property type="entry name" value="P-loop containing nucleotide triphosphate hydrolases"/>
    <property type="match status" value="2"/>
</dbReference>
<dbReference type="SMART" id="SM00382">
    <property type="entry name" value="AAA"/>
    <property type="match status" value="1"/>
</dbReference>
<feature type="domain" description="ABC transporter" evidence="5">
    <location>
        <begin position="45"/>
        <end position="576"/>
    </location>
</feature>
<evidence type="ECO:0000256" key="4">
    <source>
        <dbReference type="SAM" id="Coils"/>
    </source>
</evidence>
<evidence type="ECO:0000259" key="5">
    <source>
        <dbReference type="PROSITE" id="PS50893"/>
    </source>
</evidence>
<keyword evidence="6" id="KW-0614">Plasmid</keyword>
<keyword evidence="1" id="KW-0813">Transport</keyword>